<dbReference type="PANTHER" id="PTHR21015">
    <property type="entry name" value="UDP-N-ACETYLGLUCOSAMINE--N-ACETYLMURAMYL-(PENTAPEPTIDE) PYROPHOSPHORYL-UNDECAPRENOL N-ACETYLGLUCOSAMINE TRANSFERASE 1"/>
    <property type="match status" value="1"/>
</dbReference>
<evidence type="ECO:0000256" key="2">
    <source>
        <dbReference type="ARBA" id="ARBA00022679"/>
    </source>
</evidence>
<evidence type="ECO:0000313" key="4">
    <source>
        <dbReference type="Proteomes" id="UP001589810"/>
    </source>
</evidence>
<proteinExistence type="inferred from homology"/>
<evidence type="ECO:0000256" key="1">
    <source>
        <dbReference type="ARBA" id="ARBA00009995"/>
    </source>
</evidence>
<dbReference type="Gene3D" id="3.40.50.2000">
    <property type="entry name" value="Glycogen Phosphorylase B"/>
    <property type="match status" value="2"/>
</dbReference>
<dbReference type="Proteomes" id="UP001589810">
    <property type="component" value="Unassembled WGS sequence"/>
</dbReference>
<comment type="similarity">
    <text evidence="1">Belongs to the UDP-glycosyltransferase family.</text>
</comment>
<dbReference type="NCBIfam" id="TIGR01426">
    <property type="entry name" value="MGT"/>
    <property type="match status" value="1"/>
</dbReference>
<protein>
    <submittedName>
        <fullName evidence="3">Macrolide family glycosyltransferase</fullName>
    </submittedName>
</protein>
<dbReference type="InterPro" id="IPR006326">
    <property type="entry name" value="UDPGT_MGT-like"/>
</dbReference>
<dbReference type="EMBL" id="JBHLUD010000004">
    <property type="protein sequence ID" value="MFC0543012.1"/>
    <property type="molecule type" value="Genomic_DNA"/>
</dbReference>
<dbReference type="RefSeq" id="WP_273941415.1">
    <property type="nucleotide sequence ID" value="NZ_CP097263.1"/>
</dbReference>
<reference evidence="3 4" key="1">
    <citation type="submission" date="2024-09" db="EMBL/GenBank/DDBJ databases">
        <authorList>
            <person name="Sun Q."/>
            <person name="Mori K."/>
        </authorList>
    </citation>
    <scope>NUCLEOTIDE SEQUENCE [LARGE SCALE GENOMIC DNA]</scope>
    <source>
        <strain evidence="3 4">TBRC 1432</strain>
    </source>
</reference>
<keyword evidence="4" id="KW-1185">Reference proteome</keyword>
<evidence type="ECO:0000313" key="3">
    <source>
        <dbReference type="EMBL" id="MFC0543012.1"/>
    </source>
</evidence>
<keyword evidence="2" id="KW-0808">Transferase</keyword>
<organism evidence="3 4">
    <name type="scientific">Kutzneria chonburiensis</name>
    <dbReference type="NCBI Taxonomy" id="1483604"/>
    <lineage>
        <taxon>Bacteria</taxon>
        <taxon>Bacillati</taxon>
        <taxon>Actinomycetota</taxon>
        <taxon>Actinomycetes</taxon>
        <taxon>Pseudonocardiales</taxon>
        <taxon>Pseudonocardiaceae</taxon>
        <taxon>Kutzneria</taxon>
    </lineage>
</organism>
<gene>
    <name evidence="3" type="ORF">ACFFH7_16045</name>
</gene>
<comment type="caution">
    <text evidence="3">The sequence shown here is derived from an EMBL/GenBank/DDBJ whole genome shotgun (WGS) entry which is preliminary data.</text>
</comment>
<accession>A0ABV6MSD9</accession>
<dbReference type="CDD" id="cd03784">
    <property type="entry name" value="GT1_Gtf-like"/>
    <property type="match status" value="1"/>
</dbReference>
<dbReference type="PANTHER" id="PTHR21015:SF22">
    <property type="entry name" value="GLYCOSYLTRANSFERASE"/>
    <property type="match status" value="1"/>
</dbReference>
<dbReference type="InterPro" id="IPR002213">
    <property type="entry name" value="UDP_glucos_trans"/>
</dbReference>
<dbReference type="Pfam" id="PF00201">
    <property type="entry name" value="UDPGT"/>
    <property type="match status" value="1"/>
</dbReference>
<dbReference type="SUPFAM" id="SSF53756">
    <property type="entry name" value="UDP-Glycosyltransferase/glycogen phosphorylase"/>
    <property type="match status" value="1"/>
</dbReference>
<sequence length="371" mass="39394">MAHIGFVALPAAGHVNPTLPLVAELVRRGHRVSYAAGADHAEAITATGATALPARTSSVRPTGSLHQMLLAGVEICRAVVPVLEEVFQADRPDLLCYDVLTPYAPLLAHRLGVPTVVTVPTHASNDSFNLMTLLIPPDYDPTEYVAARAKLAADLGVPVEPPTPRRQIVFLPRRFQLAGDTFDDSYVFVGPTLDQPHEDWRPPAGRRVLFVSLGTVVNNRPDFFQAVAQAFAGTDWHIAMAVGDRVNPALLGAVPANVELRPYFPQQNVLKYATAFITHAGMNSVMEAIARQVPMIAYPQTPEQTANARQLADLGLGRVLSDGADLAVTVTEVAGSQHIRANLATMADDLRNAGGAPAAADAVEAALAGAP</sequence>
<name>A0ABV6MSD9_9PSEU</name>